<dbReference type="EMBL" id="PGXC01000011">
    <property type="protein sequence ID" value="PKK89835.1"/>
    <property type="molecule type" value="Genomic_DNA"/>
</dbReference>
<feature type="transmembrane region" description="Helical" evidence="1">
    <location>
        <begin position="85"/>
        <end position="106"/>
    </location>
</feature>
<dbReference type="AlphaFoldDB" id="A0A2N1PNB6"/>
<sequence length="109" mass="11919">MKLGLMGRFFLEFLIGAITLGTIYFLGSRGAAVMALLAFMPLMVKRTMDERETALFYRAGNATFGLAIATFVIVDFFSLLPQTDARLTIAAAGVMILHGLCGIFFLKTQ</sequence>
<name>A0A2N1PNB6_9BACT</name>
<evidence type="ECO:0000313" key="3">
    <source>
        <dbReference type="Proteomes" id="UP000233256"/>
    </source>
</evidence>
<reference evidence="2 3" key="1">
    <citation type="journal article" date="2017" name="ISME J.">
        <title>Potential for microbial H2 and metal transformations associated with novel bacteria and archaea in deep terrestrial subsurface sediments.</title>
        <authorList>
            <person name="Hernsdorf A.W."/>
            <person name="Amano Y."/>
            <person name="Miyakawa K."/>
            <person name="Ise K."/>
            <person name="Suzuki Y."/>
            <person name="Anantharaman K."/>
            <person name="Probst A."/>
            <person name="Burstein D."/>
            <person name="Thomas B.C."/>
            <person name="Banfield J.F."/>
        </authorList>
    </citation>
    <scope>NUCLEOTIDE SEQUENCE [LARGE SCALE GENOMIC DNA]</scope>
    <source>
        <strain evidence="2">HGW-Wallbacteria-1</strain>
    </source>
</reference>
<evidence type="ECO:0000256" key="1">
    <source>
        <dbReference type="SAM" id="Phobius"/>
    </source>
</evidence>
<keyword evidence="1" id="KW-1133">Transmembrane helix</keyword>
<feature type="transmembrane region" description="Helical" evidence="1">
    <location>
        <begin position="13"/>
        <end position="43"/>
    </location>
</feature>
<organism evidence="2 3">
    <name type="scientific">Candidatus Wallbacteria bacterium HGW-Wallbacteria-1</name>
    <dbReference type="NCBI Taxonomy" id="2013854"/>
    <lineage>
        <taxon>Bacteria</taxon>
        <taxon>Candidatus Walliibacteriota</taxon>
    </lineage>
</organism>
<gene>
    <name evidence="2" type="ORF">CVV64_12500</name>
</gene>
<comment type="caution">
    <text evidence="2">The sequence shown here is derived from an EMBL/GenBank/DDBJ whole genome shotgun (WGS) entry which is preliminary data.</text>
</comment>
<evidence type="ECO:0000313" key="2">
    <source>
        <dbReference type="EMBL" id="PKK89835.1"/>
    </source>
</evidence>
<dbReference type="Proteomes" id="UP000233256">
    <property type="component" value="Unassembled WGS sequence"/>
</dbReference>
<keyword evidence="1" id="KW-0472">Membrane</keyword>
<accession>A0A2N1PNB6</accession>
<feature type="transmembrane region" description="Helical" evidence="1">
    <location>
        <begin position="55"/>
        <end position="79"/>
    </location>
</feature>
<protein>
    <submittedName>
        <fullName evidence="2">Uncharacterized protein</fullName>
    </submittedName>
</protein>
<keyword evidence="1" id="KW-0812">Transmembrane</keyword>
<proteinExistence type="predicted"/>